<gene>
    <name evidence="1" type="ORF">EGT50_14170</name>
</gene>
<keyword evidence="2" id="KW-1185">Reference proteome</keyword>
<dbReference type="RefSeq" id="WP_127955257.1">
    <property type="nucleotide sequence ID" value="NZ_RKLO01000005.1"/>
</dbReference>
<reference evidence="1 2" key="1">
    <citation type="submission" date="2018-11" db="EMBL/GenBank/DDBJ databases">
        <title>Rhodococcus spongicola sp. nov. and Rhodococcus xishaensis sp. nov. from marine sponges.</title>
        <authorList>
            <person name="Li L."/>
            <person name="Lin H.W."/>
        </authorList>
    </citation>
    <scope>NUCLEOTIDE SEQUENCE [LARGE SCALE GENOMIC DNA]</scope>
    <source>
        <strain evidence="1 2">LHW51113</strain>
    </source>
</reference>
<evidence type="ECO:0000313" key="1">
    <source>
        <dbReference type="EMBL" id="RVW01352.1"/>
    </source>
</evidence>
<dbReference type="EMBL" id="RKLO01000005">
    <property type="protein sequence ID" value="RVW01352.1"/>
    <property type="molecule type" value="Genomic_DNA"/>
</dbReference>
<evidence type="ECO:0000313" key="2">
    <source>
        <dbReference type="Proteomes" id="UP000283479"/>
    </source>
</evidence>
<dbReference type="OrthoDB" id="4567510at2"/>
<accession>A0A3S3CMU3</accession>
<dbReference type="AlphaFoldDB" id="A0A3S3CMU3"/>
<organism evidence="1 2">
    <name type="scientific">Rhodococcus xishaensis</name>
    <dbReference type="NCBI Taxonomy" id="2487364"/>
    <lineage>
        <taxon>Bacteria</taxon>
        <taxon>Bacillati</taxon>
        <taxon>Actinomycetota</taxon>
        <taxon>Actinomycetes</taxon>
        <taxon>Mycobacteriales</taxon>
        <taxon>Nocardiaceae</taxon>
        <taxon>Rhodococcus</taxon>
    </lineage>
</organism>
<sequence>MDSGCELLDRIAADIGGAALQVSGELNEPIRIQVVGRAGVGRTTVADALQRAGFETVSESSAVDAPGVADPDLDGDVVVYVLSGAPRSPDVEALRRVPRETAVALVNKADLQPSWASAMRVTAECEAETGVRALPMVGARSRPGTPDGHGDVIAAVAAADRIARARRCRAALKTLAEAAARGPDRDVLEGYLRSDEAVRLASRAADALGDGAADRRRLAIVRRRSMVRTSASVQ</sequence>
<dbReference type="SUPFAM" id="SSF52540">
    <property type="entry name" value="P-loop containing nucleoside triphosphate hydrolases"/>
    <property type="match status" value="1"/>
</dbReference>
<dbReference type="Proteomes" id="UP000283479">
    <property type="component" value="Unassembled WGS sequence"/>
</dbReference>
<name>A0A3S3CMU3_9NOCA</name>
<comment type="caution">
    <text evidence="1">The sequence shown here is derived from an EMBL/GenBank/DDBJ whole genome shotgun (WGS) entry which is preliminary data.</text>
</comment>
<proteinExistence type="predicted"/>
<protein>
    <submittedName>
        <fullName evidence="1">Uncharacterized protein</fullName>
    </submittedName>
</protein>
<dbReference type="InterPro" id="IPR027417">
    <property type="entry name" value="P-loop_NTPase"/>
</dbReference>